<feature type="chain" id="PRO_5040262714" evidence="1">
    <location>
        <begin position="20"/>
        <end position="362"/>
    </location>
</feature>
<organism evidence="2 3">
    <name type="scientific">Lojkania enalia</name>
    <dbReference type="NCBI Taxonomy" id="147567"/>
    <lineage>
        <taxon>Eukaryota</taxon>
        <taxon>Fungi</taxon>
        <taxon>Dikarya</taxon>
        <taxon>Ascomycota</taxon>
        <taxon>Pezizomycotina</taxon>
        <taxon>Dothideomycetes</taxon>
        <taxon>Pleosporomycetidae</taxon>
        <taxon>Pleosporales</taxon>
        <taxon>Pleosporales incertae sedis</taxon>
        <taxon>Lojkania</taxon>
    </lineage>
</organism>
<name>A0A9P4JX56_9PLEO</name>
<dbReference type="AlphaFoldDB" id="A0A9P4JX56"/>
<keyword evidence="2" id="KW-0326">Glycosidase</keyword>
<gene>
    <name evidence="2" type="ORF">CC78DRAFT_587353</name>
</gene>
<dbReference type="PANTHER" id="PTHR47791:SF1">
    <property type="entry name" value="ENDO MANNANASE, GH76 FAMILY (EUROFUNG)"/>
    <property type="match status" value="1"/>
</dbReference>
<dbReference type="Proteomes" id="UP000800093">
    <property type="component" value="Unassembled WGS sequence"/>
</dbReference>
<evidence type="ECO:0000256" key="1">
    <source>
        <dbReference type="SAM" id="SignalP"/>
    </source>
</evidence>
<reference evidence="3" key="1">
    <citation type="journal article" date="2020" name="Stud. Mycol.">
        <title>101 Dothideomycetes genomes: A test case for predicting lifestyles and emergence of pathogens.</title>
        <authorList>
            <person name="Haridas S."/>
            <person name="Albert R."/>
            <person name="Binder M."/>
            <person name="Bloem J."/>
            <person name="LaButti K."/>
            <person name="Salamov A."/>
            <person name="Andreopoulos B."/>
            <person name="Baker S."/>
            <person name="Barry K."/>
            <person name="Bills G."/>
            <person name="Bluhm B."/>
            <person name="Cannon C."/>
            <person name="Castanera R."/>
            <person name="Culley D."/>
            <person name="Daum C."/>
            <person name="Ezra D."/>
            <person name="Gonzalez J."/>
            <person name="Henrissat B."/>
            <person name="Kuo A."/>
            <person name="Liang C."/>
            <person name="Lipzen A."/>
            <person name="Lutzoni F."/>
            <person name="Magnuson J."/>
            <person name="Mondo S."/>
            <person name="Nolan M."/>
            <person name="Ohm R."/>
            <person name="Pangilinan J."/>
            <person name="Park H.-J."/>
            <person name="Ramirez L."/>
            <person name="Alfaro M."/>
            <person name="Sun H."/>
            <person name="Tritt A."/>
            <person name="Yoshinaga Y."/>
            <person name="Zwiers L.-H."/>
            <person name="Turgeon B."/>
            <person name="Goodwin S."/>
            <person name="Spatafora J."/>
            <person name="Crous P."/>
            <person name="Grigoriev I."/>
        </authorList>
    </citation>
    <scope>NUCLEOTIDE SEQUENCE [LARGE SCALE GENOMIC DNA]</scope>
    <source>
        <strain evidence="3">CBS 304.66</strain>
    </source>
</reference>
<dbReference type="InterPro" id="IPR008928">
    <property type="entry name" value="6-hairpin_glycosidase_sf"/>
</dbReference>
<evidence type="ECO:0000313" key="3">
    <source>
        <dbReference type="Proteomes" id="UP000800093"/>
    </source>
</evidence>
<dbReference type="SUPFAM" id="SSF48208">
    <property type="entry name" value="Six-hairpin glycosidases"/>
    <property type="match status" value="1"/>
</dbReference>
<accession>A0A9P4JX56</accession>
<dbReference type="InterPro" id="IPR053169">
    <property type="entry name" value="MUG_Protein"/>
</dbReference>
<proteinExistence type="predicted"/>
<dbReference type="GO" id="GO:0005975">
    <property type="term" value="P:carbohydrate metabolic process"/>
    <property type="evidence" value="ECO:0007669"/>
    <property type="project" value="InterPro"/>
</dbReference>
<dbReference type="GO" id="GO:0016798">
    <property type="term" value="F:hydrolase activity, acting on glycosyl bonds"/>
    <property type="evidence" value="ECO:0007669"/>
    <property type="project" value="UniProtKB-KW"/>
</dbReference>
<comment type="caution">
    <text evidence="2">The sequence shown here is derived from an EMBL/GenBank/DDBJ whole genome shotgun (WGS) entry which is preliminary data.</text>
</comment>
<feature type="signal peptide" evidence="1">
    <location>
        <begin position="1"/>
        <end position="19"/>
    </location>
</feature>
<dbReference type="EMBL" id="ML986774">
    <property type="protein sequence ID" value="KAF2258248.1"/>
    <property type="molecule type" value="Genomic_DNA"/>
</dbReference>
<dbReference type="Pfam" id="PF03663">
    <property type="entry name" value="Glyco_hydro_76"/>
    <property type="match status" value="1"/>
</dbReference>
<evidence type="ECO:0000313" key="2">
    <source>
        <dbReference type="EMBL" id="KAF2258248.1"/>
    </source>
</evidence>
<dbReference type="OrthoDB" id="9984024at2759"/>
<protein>
    <submittedName>
        <fullName evidence="2">Six-hairpin glycosidase</fullName>
    </submittedName>
</protein>
<dbReference type="InterPro" id="IPR005198">
    <property type="entry name" value="Glyco_hydro_76"/>
</dbReference>
<keyword evidence="1" id="KW-0732">Signal</keyword>
<sequence>MKYPQSILCPLLFIGSAVADQYVDNAHTAVKTLQDRWYDANNGLWKVDTESGHVWWQSGNMIETIAKFGIHDPSFKQTASDIVANTYAKAANQFGANNWINDFYDDNGWWALGWIASYDLTGDVRYLNTAKDIFEDMTGGWTTPCNGGIWWSKHKEHITAISNELFLSVAAHLANRVPENEKAEYRNWAIMEWDWFSKSGMINGDNVINDGIRVDDCQNNGEWVYTYNQGVVLAGLSELARATSNGYYIEQAYRIAGGALNALTDNGILIEKVPTPGGIGDLDEQGMMFKGVFVRGLSTLNENAPRQDFWEFLKRNADSVWSKDRDGEGVIGPRWQGPSGLALTTSHASGIDALVAAAQANV</sequence>
<keyword evidence="3" id="KW-1185">Reference proteome</keyword>
<dbReference type="PANTHER" id="PTHR47791">
    <property type="entry name" value="MEIOTICALLY UP-REGULATED GENE 191 PROTEIN"/>
    <property type="match status" value="1"/>
</dbReference>
<dbReference type="Gene3D" id="1.50.10.20">
    <property type="match status" value="1"/>
</dbReference>
<keyword evidence="2" id="KW-0378">Hydrolase</keyword>